<proteinExistence type="predicted"/>
<evidence type="ECO:0000313" key="3">
    <source>
        <dbReference type="Proteomes" id="UP000694406"/>
    </source>
</evidence>
<reference evidence="2" key="1">
    <citation type="submission" date="2025-08" db="UniProtKB">
        <authorList>
            <consortium name="Ensembl"/>
        </authorList>
    </citation>
    <scope>IDENTIFICATION</scope>
</reference>
<keyword evidence="3" id="KW-1185">Reference proteome</keyword>
<feature type="region of interest" description="Disordered" evidence="1">
    <location>
        <begin position="1"/>
        <end position="20"/>
    </location>
</feature>
<feature type="compositionally biased region" description="Low complexity" evidence="1">
    <location>
        <begin position="1"/>
        <end position="19"/>
    </location>
</feature>
<evidence type="ECO:0000313" key="2">
    <source>
        <dbReference type="Ensembl" id="ENSLLTP00000009376.1"/>
    </source>
</evidence>
<accession>A0A8C5RZV7</accession>
<dbReference type="AlphaFoldDB" id="A0A8C5RZV7"/>
<evidence type="ECO:0000256" key="1">
    <source>
        <dbReference type="SAM" id="MobiDB-lite"/>
    </source>
</evidence>
<organism evidence="2 3">
    <name type="scientific">Laticauda laticaudata</name>
    <name type="common">Blue-ringed sea krait</name>
    <name type="synonym">Blue-lipped sea krait</name>
    <dbReference type="NCBI Taxonomy" id="8630"/>
    <lineage>
        <taxon>Eukaryota</taxon>
        <taxon>Metazoa</taxon>
        <taxon>Chordata</taxon>
        <taxon>Craniata</taxon>
        <taxon>Vertebrata</taxon>
        <taxon>Euteleostomi</taxon>
        <taxon>Lepidosauria</taxon>
        <taxon>Squamata</taxon>
        <taxon>Bifurcata</taxon>
        <taxon>Unidentata</taxon>
        <taxon>Episquamata</taxon>
        <taxon>Toxicofera</taxon>
        <taxon>Serpentes</taxon>
        <taxon>Colubroidea</taxon>
        <taxon>Elapidae</taxon>
        <taxon>Laticaudinae</taxon>
        <taxon>Laticauda</taxon>
    </lineage>
</organism>
<name>A0A8C5RZV7_LATLA</name>
<reference evidence="2" key="2">
    <citation type="submission" date="2025-09" db="UniProtKB">
        <authorList>
            <consortium name="Ensembl"/>
        </authorList>
    </citation>
    <scope>IDENTIFICATION</scope>
</reference>
<dbReference type="Proteomes" id="UP000694406">
    <property type="component" value="Unplaced"/>
</dbReference>
<dbReference type="Ensembl" id="ENSLLTT00000009733.1">
    <property type="protein sequence ID" value="ENSLLTP00000009376.1"/>
    <property type="gene ID" value="ENSLLTG00000007165.1"/>
</dbReference>
<sequence length="77" mass="7943">MAAAAAASSAMGPGTAGMARVSCGRDLSCVPEVAGTLGAVARQGCNYEICGCHQIFSFLTILFLYLFIKFLCCSSDP</sequence>
<protein>
    <submittedName>
        <fullName evidence="2">Uncharacterized protein</fullName>
    </submittedName>
</protein>